<dbReference type="EMBL" id="CAJHUC010000839">
    <property type="protein sequence ID" value="CAD7698496.1"/>
    <property type="molecule type" value="Genomic_DNA"/>
</dbReference>
<evidence type="ECO:0000313" key="3">
    <source>
        <dbReference type="Proteomes" id="UP000708148"/>
    </source>
</evidence>
<proteinExistence type="predicted"/>
<feature type="compositionally biased region" description="Low complexity" evidence="1">
    <location>
        <begin position="165"/>
        <end position="176"/>
    </location>
</feature>
<feature type="region of interest" description="Disordered" evidence="1">
    <location>
        <begin position="159"/>
        <end position="184"/>
    </location>
</feature>
<feature type="compositionally biased region" description="Low complexity" evidence="1">
    <location>
        <begin position="94"/>
        <end position="109"/>
    </location>
</feature>
<feature type="compositionally biased region" description="Polar residues" evidence="1">
    <location>
        <begin position="397"/>
        <end position="410"/>
    </location>
</feature>
<comment type="caution">
    <text evidence="2">The sequence shown here is derived from an EMBL/GenBank/DDBJ whole genome shotgun (WGS) entry which is preliminary data.</text>
</comment>
<keyword evidence="3" id="KW-1185">Reference proteome</keyword>
<protein>
    <submittedName>
        <fullName evidence="2">Uncharacterized protein</fullName>
    </submittedName>
</protein>
<reference evidence="2" key="1">
    <citation type="submission" date="2020-12" db="EMBL/GenBank/DDBJ databases">
        <authorList>
            <person name="Iha C."/>
        </authorList>
    </citation>
    <scope>NUCLEOTIDE SEQUENCE</scope>
</reference>
<dbReference type="Proteomes" id="UP000708148">
    <property type="component" value="Unassembled WGS sequence"/>
</dbReference>
<feature type="region of interest" description="Disordered" evidence="1">
    <location>
        <begin position="458"/>
        <end position="493"/>
    </location>
</feature>
<feature type="region of interest" description="Disordered" evidence="1">
    <location>
        <begin position="83"/>
        <end position="112"/>
    </location>
</feature>
<dbReference type="OrthoDB" id="1435597at2759"/>
<accession>A0A8S1IX95</accession>
<evidence type="ECO:0000256" key="1">
    <source>
        <dbReference type="SAM" id="MobiDB-lite"/>
    </source>
</evidence>
<sequence length="493" mass="50746">MAGMQDLVADAREILCDHGVVNLVEKNILDSEELGMVTELFSPTRPMPLQPMLPGSAEKSPITPPTHGASGLGARVQVTNVSTPSAGNQPLREVVSPGPSMSPSGSVGPEQGAAISRPEMAPMDQTLSRLQGYRNTHPGQLAPLPAGNHRHISRPSHGACAHTHVQSSPPVAVQQQGDGGGLSHMPAAAGPQGASIKGVAPHQGQSAAILSSHMQAAGVSLGQTSTASAQSYLQAVQYGAGGEAYSVGTNGRLPEGMGGEVGQKALSAPAMVSGDVGQKQLQTQLQSSLQALQNQAEARLAHQQSDYQALLATQQKQQQGGAHGTYSGQGPEGAQGLILAQPSVLPGQGSTTAQSRTAGASNGMHQTSTGDASYSRAAVPAHQLHSASHEAGIAPGGSSSAPDRNGNASHSKQDAALNAALETLRYSLNEDGNLSSATFEKIVQELSGIESLQSMLLFRPNKKKGKGGRQPAKDPRLDPNMDPRKAKRIVANR</sequence>
<feature type="compositionally biased region" description="Polar residues" evidence="1">
    <location>
        <begin position="348"/>
        <end position="372"/>
    </location>
</feature>
<organism evidence="2 3">
    <name type="scientific">Ostreobium quekettii</name>
    <dbReference type="NCBI Taxonomy" id="121088"/>
    <lineage>
        <taxon>Eukaryota</taxon>
        <taxon>Viridiplantae</taxon>
        <taxon>Chlorophyta</taxon>
        <taxon>core chlorophytes</taxon>
        <taxon>Ulvophyceae</taxon>
        <taxon>TCBD clade</taxon>
        <taxon>Bryopsidales</taxon>
        <taxon>Ostreobineae</taxon>
        <taxon>Ostreobiaceae</taxon>
        <taxon>Ostreobium</taxon>
    </lineage>
</organism>
<name>A0A8S1IX95_9CHLO</name>
<dbReference type="AlphaFoldDB" id="A0A8S1IX95"/>
<feature type="compositionally biased region" description="Basic and acidic residues" evidence="1">
    <location>
        <begin position="471"/>
        <end position="484"/>
    </location>
</feature>
<evidence type="ECO:0000313" key="2">
    <source>
        <dbReference type="EMBL" id="CAD7698496.1"/>
    </source>
</evidence>
<gene>
    <name evidence="2" type="ORF">OSTQU699_LOCUS3857</name>
</gene>
<feature type="region of interest" description="Disordered" evidence="1">
    <location>
        <begin position="313"/>
        <end position="412"/>
    </location>
</feature>